<comment type="caution">
    <text evidence="6">The sequence shown here is derived from an EMBL/GenBank/DDBJ whole genome shotgun (WGS) entry which is preliminary data.</text>
</comment>
<evidence type="ECO:0000256" key="3">
    <source>
        <dbReference type="ARBA" id="ARBA00022840"/>
    </source>
</evidence>
<dbReference type="Pfam" id="PF01812">
    <property type="entry name" value="5-FTHF_cyc-lig"/>
    <property type="match status" value="1"/>
</dbReference>
<dbReference type="EC" id="6.3.3.2" evidence="5"/>
<sequence length="345" mass="37906">MPDDAFFPPPPAATWKTWKTHRGPGCTRTKHHQVVIRCITHLTAFISHGDVITVPVKSSNPYLRISAFVLQGAIETSLAPRGGCLDPSSKFQPADMTALKSAKKNLRAFMKQRLASLPHEAIAKQSTQVFTALKTFQPYLDAQHISVYLAMPGGEVQTDTIVKHALELGKQVFVPYLHKPASPSPDSPARVMDMVRLENLQDYQSLKPDKWGIPSIDPSTVDSRCRVLGDPSPSSQVDREADSFLDLILMPGVAFDMDPESGFLRRLGHGRGFYDHFIKRYSQTANARERPPLLLYGLALTQQFLDQDTSQPVPVAPHDKPLDGLVLGDGGIKLAASDTAATSTF</sequence>
<protein>
    <recommendedName>
        <fullName evidence="5">5-formyltetrahydrofolate cyclo-ligase</fullName>
        <ecNumber evidence="5">6.3.3.2</ecNumber>
    </recommendedName>
</protein>
<evidence type="ECO:0000256" key="5">
    <source>
        <dbReference type="ARBA" id="ARBA00038966"/>
    </source>
</evidence>
<name>A0AAD5RKE0_9PEZI</name>
<dbReference type="PANTHER" id="PTHR23407:SF1">
    <property type="entry name" value="5-FORMYLTETRAHYDROFOLATE CYCLO-LIGASE"/>
    <property type="match status" value="1"/>
</dbReference>
<dbReference type="InterPro" id="IPR024185">
    <property type="entry name" value="FTHF_cligase-like_sf"/>
</dbReference>
<dbReference type="GO" id="GO:0005524">
    <property type="term" value="F:ATP binding"/>
    <property type="evidence" value="ECO:0007669"/>
    <property type="project" value="UniProtKB-KW"/>
</dbReference>
<gene>
    <name evidence="6" type="ORF">MKZ38_005311</name>
</gene>
<keyword evidence="3" id="KW-0067">ATP-binding</keyword>
<evidence type="ECO:0000256" key="1">
    <source>
        <dbReference type="ARBA" id="ARBA00010638"/>
    </source>
</evidence>
<evidence type="ECO:0000313" key="6">
    <source>
        <dbReference type="EMBL" id="KAJ2896659.1"/>
    </source>
</evidence>
<dbReference type="InterPro" id="IPR002698">
    <property type="entry name" value="FTHF_cligase"/>
</dbReference>
<keyword evidence="7" id="KW-1185">Reference proteome</keyword>
<accession>A0AAD5RKE0</accession>
<reference evidence="6" key="1">
    <citation type="submission" date="2022-07" db="EMBL/GenBank/DDBJ databases">
        <title>Draft genome sequence of Zalerion maritima ATCC 34329, a (micro)plastics degrading marine fungus.</title>
        <authorList>
            <person name="Paco A."/>
            <person name="Goncalves M.F.M."/>
            <person name="Rocha-Santos T.A.P."/>
            <person name="Alves A."/>
        </authorList>
    </citation>
    <scope>NUCLEOTIDE SEQUENCE</scope>
    <source>
        <strain evidence="6">ATCC 34329</strain>
    </source>
</reference>
<proteinExistence type="inferred from homology"/>
<dbReference type="GO" id="GO:0035999">
    <property type="term" value="P:tetrahydrofolate interconversion"/>
    <property type="evidence" value="ECO:0007669"/>
    <property type="project" value="TreeGrafter"/>
</dbReference>
<dbReference type="SUPFAM" id="SSF100950">
    <property type="entry name" value="NagB/RpiA/CoA transferase-like"/>
    <property type="match status" value="1"/>
</dbReference>
<keyword evidence="6" id="KW-0808">Transferase</keyword>
<dbReference type="Gene3D" id="3.40.50.10420">
    <property type="entry name" value="NagB/RpiA/CoA transferase-like"/>
    <property type="match status" value="1"/>
</dbReference>
<dbReference type="PANTHER" id="PTHR23407">
    <property type="entry name" value="ATPASE INHIBITOR/5-FORMYLTETRAHYDROFOLATE CYCLO-LIGASE"/>
    <property type="match status" value="1"/>
</dbReference>
<evidence type="ECO:0000313" key="7">
    <source>
        <dbReference type="Proteomes" id="UP001201980"/>
    </source>
</evidence>
<comment type="similarity">
    <text evidence="1">Belongs to the 5-formyltetrahydrofolate cyclo-ligase family.</text>
</comment>
<dbReference type="GO" id="GO:0016740">
    <property type="term" value="F:transferase activity"/>
    <property type="evidence" value="ECO:0007669"/>
    <property type="project" value="UniProtKB-KW"/>
</dbReference>
<dbReference type="AlphaFoldDB" id="A0AAD5RKE0"/>
<dbReference type="Proteomes" id="UP001201980">
    <property type="component" value="Unassembled WGS sequence"/>
</dbReference>
<dbReference type="GO" id="GO:0005739">
    <property type="term" value="C:mitochondrion"/>
    <property type="evidence" value="ECO:0007669"/>
    <property type="project" value="TreeGrafter"/>
</dbReference>
<comment type="catalytic activity">
    <reaction evidence="4">
        <text>(6S)-5-formyl-5,6,7,8-tetrahydrofolate + ATP = (6R)-5,10-methenyltetrahydrofolate + ADP + phosphate</text>
        <dbReference type="Rhea" id="RHEA:10488"/>
        <dbReference type="ChEBI" id="CHEBI:30616"/>
        <dbReference type="ChEBI" id="CHEBI:43474"/>
        <dbReference type="ChEBI" id="CHEBI:57455"/>
        <dbReference type="ChEBI" id="CHEBI:57457"/>
        <dbReference type="ChEBI" id="CHEBI:456216"/>
        <dbReference type="EC" id="6.3.3.2"/>
    </reaction>
</comment>
<organism evidence="6 7">
    <name type="scientific">Zalerion maritima</name>
    <dbReference type="NCBI Taxonomy" id="339359"/>
    <lineage>
        <taxon>Eukaryota</taxon>
        <taxon>Fungi</taxon>
        <taxon>Dikarya</taxon>
        <taxon>Ascomycota</taxon>
        <taxon>Pezizomycotina</taxon>
        <taxon>Sordariomycetes</taxon>
        <taxon>Lulworthiomycetidae</taxon>
        <taxon>Lulworthiales</taxon>
        <taxon>Lulworthiaceae</taxon>
        <taxon>Zalerion</taxon>
    </lineage>
</organism>
<dbReference type="GO" id="GO:0030272">
    <property type="term" value="F:5-formyltetrahydrofolate cyclo-ligase activity"/>
    <property type="evidence" value="ECO:0007669"/>
    <property type="project" value="UniProtKB-EC"/>
</dbReference>
<dbReference type="EMBL" id="JAKWBI020000319">
    <property type="protein sequence ID" value="KAJ2896659.1"/>
    <property type="molecule type" value="Genomic_DNA"/>
</dbReference>
<evidence type="ECO:0000256" key="2">
    <source>
        <dbReference type="ARBA" id="ARBA00022741"/>
    </source>
</evidence>
<evidence type="ECO:0000256" key="4">
    <source>
        <dbReference type="ARBA" id="ARBA00036539"/>
    </source>
</evidence>
<dbReference type="InterPro" id="IPR037171">
    <property type="entry name" value="NagB/RpiA_transferase-like"/>
</dbReference>
<dbReference type="GO" id="GO:0009396">
    <property type="term" value="P:folic acid-containing compound biosynthetic process"/>
    <property type="evidence" value="ECO:0007669"/>
    <property type="project" value="TreeGrafter"/>
</dbReference>
<keyword evidence="2" id="KW-0547">Nucleotide-binding</keyword>